<gene>
    <name evidence="4 7" type="primary">arc</name>
    <name evidence="7" type="ORF">JTE88_04625</name>
</gene>
<dbReference type="InterPro" id="IPR050168">
    <property type="entry name" value="AAA_ATPase_domain"/>
</dbReference>
<dbReference type="InterPro" id="IPR027417">
    <property type="entry name" value="P-loop_NTPase"/>
</dbReference>
<protein>
    <recommendedName>
        <fullName evidence="4">AAA ATPase forming ring-shaped complexes</fullName>
        <shortName evidence="4">ARC</shortName>
    </recommendedName>
</protein>
<dbReference type="Gene3D" id="1.10.8.60">
    <property type="match status" value="1"/>
</dbReference>
<dbReference type="EMBL" id="CP070228">
    <property type="protein sequence ID" value="QRV01407.1"/>
    <property type="molecule type" value="Genomic_DNA"/>
</dbReference>
<dbReference type="Gene3D" id="2.40.50.140">
    <property type="entry name" value="Nucleic acid-binding proteins"/>
    <property type="match status" value="2"/>
</dbReference>
<comment type="similarity">
    <text evidence="4 5">Belongs to the AAA ATPase family.</text>
</comment>
<feature type="domain" description="AAA+ ATPase" evidence="6">
    <location>
        <begin position="213"/>
        <end position="361"/>
    </location>
</feature>
<dbReference type="Proteomes" id="UP000602653">
    <property type="component" value="Chromosome"/>
</dbReference>
<organism evidence="7 8">
    <name type="scientific">Arcanobacterium phocisimile</name>
    <dbReference type="NCBI Taxonomy" id="1302235"/>
    <lineage>
        <taxon>Bacteria</taxon>
        <taxon>Bacillati</taxon>
        <taxon>Actinomycetota</taxon>
        <taxon>Actinomycetes</taxon>
        <taxon>Actinomycetales</taxon>
        <taxon>Actinomycetaceae</taxon>
        <taxon>Arcanobacterium</taxon>
    </lineage>
</organism>
<dbReference type="InterPro" id="IPR022482">
    <property type="entry name" value="Proteasome_ATPase"/>
</dbReference>
<dbReference type="Gene3D" id="1.20.5.170">
    <property type="match status" value="1"/>
</dbReference>
<dbReference type="Gene3D" id="3.40.50.300">
    <property type="entry name" value="P-loop containing nucleotide triphosphate hydrolases"/>
    <property type="match status" value="1"/>
</dbReference>
<sequence>MTQQEPDLRALAQQNRELSKALSSARDRIKELSTHLDSLSKPPSTYAVFVRANQTQHTALVAQGTKQLEVSAAAWVSLDTIAPGQEVLLNDHQVLIGADSYNTTGQVVVVDSVVDAQRIMVTAVGGENRIIRLGGKLLNTQVRAGDLVLADFTHGFALEAVSQPDVDSLLLEETPDVSYEDIGGLAPQIEELRDSIELPFQHPEIYCDHGLKPPKGVLLYGPPGVGKTLIARAVATSLSHMFGEDSAYFLNIKGPQLLDKYVGQTERQIRDIFERARKKASAGIPVVIFFDEMEALFRTRGSGVSSDVETTIVPQLLAEIDGVEQLDNVIIIGASNREDMIDPAILRPGRLDIKIHISRPDYAGARDILGKYLVPSVPVHASEIARHGDLSSALNAMITATVDELWEETPDNAFVEVTYRDGHTQTLYAHHMVSGAMLAGIVERAKKYAIKDYLAMGEHGVQTSHLLRAVREDLAENEALARVDNPKEWARVEGRPDIVSVRRTRQQG</sequence>
<name>A0ABX7IEZ6_9ACTO</name>
<dbReference type="InterPro" id="IPR041626">
    <property type="entry name" value="Prot_ATP_ID_OB_N"/>
</dbReference>
<reference evidence="7 8" key="1">
    <citation type="submission" date="2021-02" db="EMBL/GenBank/DDBJ databases">
        <title>Complete Genome Sequence of Arcanobacterium phocisimile strain DSM 26142T from a harbour seal.</title>
        <authorList>
            <person name="Borowiak M."/>
            <person name="Alssahen M."/>
            <person name="Malorny B."/>
            <person name="Laemmler C."/>
            <person name="Siebert U."/>
            <person name="Ploetz M."/>
            <person name="Abdulmawjood A."/>
        </authorList>
    </citation>
    <scope>NUCLEOTIDE SEQUENCE [LARGE SCALE GENOMIC DNA]</scope>
    <source>
        <strain evidence="7 8">DSM 26142</strain>
    </source>
</reference>
<keyword evidence="8" id="KW-1185">Reference proteome</keyword>
<evidence type="ECO:0000259" key="6">
    <source>
        <dbReference type="SMART" id="SM00382"/>
    </source>
</evidence>
<dbReference type="PANTHER" id="PTHR23077">
    <property type="entry name" value="AAA-FAMILY ATPASE"/>
    <property type="match status" value="1"/>
</dbReference>
<keyword evidence="1 4" id="KW-0547">Nucleotide-binding</keyword>
<dbReference type="InterPro" id="IPR003593">
    <property type="entry name" value="AAA+_ATPase"/>
</dbReference>
<proteinExistence type="inferred from homology"/>
<dbReference type="PROSITE" id="PS00674">
    <property type="entry name" value="AAA"/>
    <property type="match status" value="1"/>
</dbReference>
<evidence type="ECO:0000256" key="2">
    <source>
        <dbReference type="ARBA" id="ARBA00022840"/>
    </source>
</evidence>
<comment type="subunit">
    <text evidence="4">Homohexamer. Assembles into a hexameric ring structure.</text>
</comment>
<dbReference type="RefSeq" id="WP_204423025.1">
    <property type="nucleotide sequence ID" value="NZ_CP070228.1"/>
</dbReference>
<dbReference type="GO" id="GO:0000502">
    <property type="term" value="C:proteasome complex"/>
    <property type="evidence" value="ECO:0007669"/>
    <property type="project" value="UniProtKB-KW"/>
</dbReference>
<dbReference type="SUPFAM" id="SSF52540">
    <property type="entry name" value="P-loop containing nucleoside triphosphate hydrolases"/>
    <property type="match status" value="1"/>
</dbReference>
<evidence type="ECO:0000313" key="8">
    <source>
        <dbReference type="Proteomes" id="UP000602653"/>
    </source>
</evidence>
<dbReference type="InterPro" id="IPR032501">
    <property type="entry name" value="Prot_ATP_ID_OB_2nd"/>
</dbReference>
<dbReference type="NCBIfam" id="TIGR03689">
    <property type="entry name" value="pup_AAA"/>
    <property type="match status" value="1"/>
</dbReference>
<keyword evidence="7" id="KW-0647">Proteasome</keyword>
<dbReference type="InterPro" id="IPR003959">
    <property type="entry name" value="ATPase_AAA_core"/>
</dbReference>
<evidence type="ECO:0000313" key="7">
    <source>
        <dbReference type="EMBL" id="QRV01407.1"/>
    </source>
</evidence>
<dbReference type="Pfam" id="PF16450">
    <property type="entry name" value="Prot_ATP_ID_OB_C"/>
    <property type="match status" value="1"/>
</dbReference>
<dbReference type="SMART" id="SM00382">
    <property type="entry name" value="AAA"/>
    <property type="match status" value="1"/>
</dbReference>
<dbReference type="Pfam" id="PF00004">
    <property type="entry name" value="AAA"/>
    <property type="match status" value="1"/>
</dbReference>
<dbReference type="HAMAP" id="MF_02112">
    <property type="entry name" value="ARC_ATPase"/>
    <property type="match status" value="1"/>
</dbReference>
<dbReference type="InterPro" id="IPR012340">
    <property type="entry name" value="NA-bd_OB-fold"/>
</dbReference>
<evidence type="ECO:0000256" key="4">
    <source>
        <dbReference type="HAMAP-Rule" id="MF_02112"/>
    </source>
</evidence>
<dbReference type="InterPro" id="IPR003960">
    <property type="entry name" value="ATPase_AAA_CS"/>
</dbReference>
<dbReference type="Pfam" id="PF17758">
    <property type="entry name" value="Prot_ATP_ID_OB_N"/>
    <property type="match status" value="1"/>
</dbReference>
<keyword evidence="3 4" id="KW-0175">Coiled coil</keyword>
<feature type="coiled-coil region" evidence="4">
    <location>
        <begin position="8"/>
        <end position="35"/>
    </location>
</feature>
<keyword evidence="2 4" id="KW-0067">ATP-binding</keyword>
<dbReference type="PANTHER" id="PTHR23077:SF144">
    <property type="entry name" value="PROTEASOME-ASSOCIATED ATPASE"/>
    <property type="match status" value="1"/>
</dbReference>
<feature type="binding site" evidence="4">
    <location>
        <begin position="224"/>
        <end position="229"/>
    </location>
    <ligand>
        <name>ATP</name>
        <dbReference type="ChEBI" id="CHEBI:30616"/>
    </ligand>
</feature>
<accession>A0ABX7IEZ6</accession>
<evidence type="ECO:0000256" key="5">
    <source>
        <dbReference type="RuleBase" id="RU003651"/>
    </source>
</evidence>
<evidence type="ECO:0000256" key="1">
    <source>
        <dbReference type="ARBA" id="ARBA00022741"/>
    </source>
</evidence>
<evidence type="ECO:0000256" key="3">
    <source>
        <dbReference type="ARBA" id="ARBA00023054"/>
    </source>
</evidence>